<dbReference type="KEGG" id="fcy:FRACYDRAFT_271182"/>
<reference evidence="2 3" key="1">
    <citation type="submission" date="2016-09" db="EMBL/GenBank/DDBJ databases">
        <title>Extensive genetic diversity and differential bi-allelic expression allows diatom success in the polar Southern Ocean.</title>
        <authorList>
            <consortium name="DOE Joint Genome Institute"/>
            <person name="Mock T."/>
            <person name="Otillar R.P."/>
            <person name="Strauss J."/>
            <person name="Dupont C."/>
            <person name="Frickenhaus S."/>
            <person name="Maumus F."/>
            <person name="Mcmullan M."/>
            <person name="Sanges R."/>
            <person name="Schmutz J."/>
            <person name="Toseland A."/>
            <person name="Valas R."/>
            <person name="Veluchamy A."/>
            <person name="Ward B.J."/>
            <person name="Allen A."/>
            <person name="Barry K."/>
            <person name="Falciatore A."/>
            <person name="Ferrante M."/>
            <person name="Fortunato A.E."/>
            <person name="Gloeckner G."/>
            <person name="Gruber A."/>
            <person name="Hipkin R."/>
            <person name="Janech M."/>
            <person name="Kroth P."/>
            <person name="Leese F."/>
            <person name="Lindquist E."/>
            <person name="Lyon B.R."/>
            <person name="Martin J."/>
            <person name="Mayer C."/>
            <person name="Parker M."/>
            <person name="Quesneville H."/>
            <person name="Raymond J."/>
            <person name="Uhlig C."/>
            <person name="Valentin K.U."/>
            <person name="Worden A.Z."/>
            <person name="Armbrust E.V."/>
            <person name="Bowler C."/>
            <person name="Green B."/>
            <person name="Moulton V."/>
            <person name="Van Oosterhout C."/>
            <person name="Grigoriev I."/>
        </authorList>
    </citation>
    <scope>NUCLEOTIDE SEQUENCE [LARGE SCALE GENOMIC DNA]</scope>
    <source>
        <strain evidence="2 3">CCMP1102</strain>
    </source>
</reference>
<organism evidence="2 3">
    <name type="scientific">Fragilariopsis cylindrus CCMP1102</name>
    <dbReference type="NCBI Taxonomy" id="635003"/>
    <lineage>
        <taxon>Eukaryota</taxon>
        <taxon>Sar</taxon>
        <taxon>Stramenopiles</taxon>
        <taxon>Ochrophyta</taxon>
        <taxon>Bacillariophyta</taxon>
        <taxon>Bacillariophyceae</taxon>
        <taxon>Bacillariophycidae</taxon>
        <taxon>Bacillariales</taxon>
        <taxon>Bacillariaceae</taxon>
        <taxon>Fragilariopsis</taxon>
    </lineage>
</organism>
<dbReference type="AlphaFoldDB" id="A0A1E7EVK6"/>
<protein>
    <submittedName>
        <fullName evidence="2">Uncharacterized protein</fullName>
    </submittedName>
</protein>
<dbReference type="Proteomes" id="UP000095751">
    <property type="component" value="Unassembled WGS sequence"/>
</dbReference>
<proteinExistence type="predicted"/>
<dbReference type="EMBL" id="KV784373">
    <property type="protein sequence ID" value="OEU10050.1"/>
    <property type="molecule type" value="Genomic_DNA"/>
</dbReference>
<evidence type="ECO:0000313" key="3">
    <source>
        <dbReference type="Proteomes" id="UP000095751"/>
    </source>
</evidence>
<keyword evidence="3" id="KW-1185">Reference proteome</keyword>
<dbReference type="InParanoid" id="A0A1E7EVK6"/>
<feature type="region of interest" description="Disordered" evidence="1">
    <location>
        <begin position="1"/>
        <end position="34"/>
    </location>
</feature>
<name>A0A1E7EVK6_9STRA</name>
<gene>
    <name evidence="2" type="ORF">FRACYDRAFT_271182</name>
</gene>
<evidence type="ECO:0000313" key="2">
    <source>
        <dbReference type="EMBL" id="OEU10050.1"/>
    </source>
</evidence>
<sequence>MDDSDSEVGCSSGDNQFLSEEGEDQGYSQPYYDSPPIDLLDYPDGFGVNPIVLDLDADYEATTTTTTSKTDNTNTSETDCCRKPKKGIKRLYSIETDTNQRDFSAPVGLYGLFLSSYGFDPVNRVGVELMSKFCDLNTEGRDSESNLDGKDTEDGESYDGFACFNHGGTSLSVMVNKTHSDQIVILRQLYRKGLLQKALQLFQDGKSTKGLEEDDVIKIIQEFIDRKEIENVTL</sequence>
<accession>A0A1E7EVK6</accession>
<evidence type="ECO:0000256" key="1">
    <source>
        <dbReference type="SAM" id="MobiDB-lite"/>
    </source>
</evidence>